<feature type="transmembrane region" description="Helical" evidence="1">
    <location>
        <begin position="32"/>
        <end position="55"/>
    </location>
</feature>
<accession>A0ABT1CR07</accession>
<name>A0ABT1CR07_9HYPH</name>
<feature type="transmembrane region" description="Helical" evidence="1">
    <location>
        <begin position="260"/>
        <end position="278"/>
    </location>
</feature>
<evidence type="ECO:0000313" key="3">
    <source>
        <dbReference type="EMBL" id="MCO6408627.1"/>
    </source>
</evidence>
<reference evidence="3 4" key="1">
    <citation type="submission" date="2020-01" db="EMBL/GenBank/DDBJ databases">
        <title>Genomes of bacteria type strains.</title>
        <authorList>
            <person name="Chen J."/>
            <person name="Zhu S."/>
            <person name="Yang J."/>
        </authorList>
    </citation>
    <scope>NUCLEOTIDE SEQUENCE [LARGE SCALE GENOMIC DNA]</scope>
    <source>
        <strain evidence="3 4">DSM 16655</strain>
    </source>
</reference>
<feature type="domain" description="EamA" evidence="2">
    <location>
        <begin position="5"/>
        <end position="137"/>
    </location>
</feature>
<dbReference type="Pfam" id="PF00892">
    <property type="entry name" value="EamA"/>
    <property type="match status" value="2"/>
</dbReference>
<feature type="transmembrane region" description="Helical" evidence="1">
    <location>
        <begin position="147"/>
        <end position="165"/>
    </location>
</feature>
<dbReference type="EMBL" id="JAAAML010000002">
    <property type="protein sequence ID" value="MCO6408627.1"/>
    <property type="molecule type" value="Genomic_DNA"/>
</dbReference>
<feature type="domain" description="EamA" evidence="2">
    <location>
        <begin position="147"/>
        <end position="277"/>
    </location>
</feature>
<comment type="caution">
    <text evidence="3">The sequence shown here is derived from an EMBL/GenBank/DDBJ whole genome shotgun (WGS) entry which is preliminary data.</text>
</comment>
<feature type="transmembrane region" description="Helical" evidence="1">
    <location>
        <begin position="123"/>
        <end position="141"/>
    </location>
</feature>
<gene>
    <name evidence="3" type="ORF">GTW23_10620</name>
</gene>
<evidence type="ECO:0000256" key="1">
    <source>
        <dbReference type="SAM" id="Phobius"/>
    </source>
</evidence>
<dbReference type="SUPFAM" id="SSF103481">
    <property type="entry name" value="Multidrug resistance efflux transporter EmrE"/>
    <property type="match status" value="2"/>
</dbReference>
<dbReference type="InterPro" id="IPR037185">
    <property type="entry name" value="EmrE-like"/>
</dbReference>
<dbReference type="PANTHER" id="PTHR22911:SF103">
    <property type="entry name" value="BLR2811 PROTEIN"/>
    <property type="match status" value="1"/>
</dbReference>
<organism evidence="3 4">
    <name type="scientific">Hoeflea alexandrii</name>
    <dbReference type="NCBI Taxonomy" id="288436"/>
    <lineage>
        <taxon>Bacteria</taxon>
        <taxon>Pseudomonadati</taxon>
        <taxon>Pseudomonadota</taxon>
        <taxon>Alphaproteobacteria</taxon>
        <taxon>Hyphomicrobiales</taxon>
        <taxon>Rhizobiaceae</taxon>
        <taxon>Hoeflea</taxon>
    </lineage>
</organism>
<feature type="transmembrane region" description="Helical" evidence="1">
    <location>
        <begin position="67"/>
        <end position="86"/>
    </location>
</feature>
<keyword evidence="1" id="KW-0812">Transmembrane</keyword>
<evidence type="ECO:0000313" key="4">
    <source>
        <dbReference type="Proteomes" id="UP001320715"/>
    </source>
</evidence>
<dbReference type="PANTHER" id="PTHR22911">
    <property type="entry name" value="ACYL-MALONYL CONDENSING ENZYME-RELATED"/>
    <property type="match status" value="1"/>
</dbReference>
<keyword evidence="1" id="KW-0472">Membrane</keyword>
<sequence>MPPVAMVLALCTFMCFAVLDTGAKYLVTAGYAAIFVVWCRFLSHTVISLVAFQGWRRADMYRMKNAPLQILRGLLLPATTLFNFLALRELQLAQTISIFLSVPMLVTAMAGPLLGEWAGPRRWAAIMVGFVGVLIVVRPGTDVFSLSIIWSILATVTYSLYSILTRNLAMQESQASLVFYSSIFATVLMAPPALIYGQMPSSLFDWVLLASLGVMGLGGHALLVKASRRASASKVAPFVYSQLLWMTALGFIVFGDVPDGWTILGASIICISGIYIMNRERQIARAERKAAAGG</sequence>
<feature type="transmembrane region" description="Helical" evidence="1">
    <location>
        <begin position="177"/>
        <end position="197"/>
    </location>
</feature>
<keyword evidence="4" id="KW-1185">Reference proteome</keyword>
<dbReference type="InterPro" id="IPR000620">
    <property type="entry name" value="EamA_dom"/>
</dbReference>
<feature type="transmembrane region" description="Helical" evidence="1">
    <location>
        <begin position="235"/>
        <end position="254"/>
    </location>
</feature>
<feature type="transmembrane region" description="Helical" evidence="1">
    <location>
        <begin position="92"/>
        <end position="111"/>
    </location>
</feature>
<keyword evidence="1" id="KW-1133">Transmembrane helix</keyword>
<dbReference type="Proteomes" id="UP001320715">
    <property type="component" value="Unassembled WGS sequence"/>
</dbReference>
<protein>
    <submittedName>
        <fullName evidence="3">EamA family transporter</fullName>
    </submittedName>
</protein>
<evidence type="ECO:0000259" key="2">
    <source>
        <dbReference type="Pfam" id="PF00892"/>
    </source>
</evidence>
<proteinExistence type="predicted"/>
<feature type="transmembrane region" description="Helical" evidence="1">
    <location>
        <begin position="203"/>
        <end position="223"/>
    </location>
</feature>